<protein>
    <submittedName>
        <fullName evidence="1">Uncharacterized protein</fullName>
    </submittedName>
</protein>
<sequence>MSDDITLTLTEDEAEIVLSALEDDRDSYVEAAREAFAEGDKINGQTFGEAADRIKLVANRLKGMMSAM</sequence>
<dbReference type="RefSeq" id="WP_144236403.1">
    <property type="nucleotide sequence ID" value="NZ_VJWA01000001.1"/>
</dbReference>
<name>A0A552UHP7_9SPHN</name>
<dbReference type="AlphaFoldDB" id="A0A552UHP7"/>
<accession>A0A552UHP7</accession>
<organism evidence="1 2">
    <name type="scientific">Glacieibacterium frigidum</name>
    <dbReference type="NCBI Taxonomy" id="2593303"/>
    <lineage>
        <taxon>Bacteria</taxon>
        <taxon>Pseudomonadati</taxon>
        <taxon>Pseudomonadota</taxon>
        <taxon>Alphaproteobacteria</taxon>
        <taxon>Sphingomonadales</taxon>
        <taxon>Sphingosinicellaceae</taxon>
        <taxon>Glacieibacterium</taxon>
    </lineage>
</organism>
<dbReference type="EMBL" id="VJWA01000001">
    <property type="protein sequence ID" value="TRW17711.1"/>
    <property type="molecule type" value="Genomic_DNA"/>
</dbReference>
<dbReference type="OrthoDB" id="7510096at2"/>
<gene>
    <name evidence="1" type="ORF">FMM06_06110</name>
</gene>
<proteinExistence type="predicted"/>
<comment type="caution">
    <text evidence="1">The sequence shown here is derived from an EMBL/GenBank/DDBJ whole genome shotgun (WGS) entry which is preliminary data.</text>
</comment>
<reference evidence="1 2" key="1">
    <citation type="submission" date="2019-07" db="EMBL/GenBank/DDBJ databases">
        <title>Novel species isolated from glacier.</title>
        <authorList>
            <person name="Liu Q."/>
            <person name="Xin Y.-H."/>
        </authorList>
    </citation>
    <scope>NUCLEOTIDE SEQUENCE [LARGE SCALE GENOMIC DNA]</scope>
    <source>
        <strain evidence="1 2">LB1R16</strain>
    </source>
</reference>
<evidence type="ECO:0000313" key="2">
    <source>
        <dbReference type="Proteomes" id="UP000317894"/>
    </source>
</evidence>
<evidence type="ECO:0000313" key="1">
    <source>
        <dbReference type="EMBL" id="TRW17711.1"/>
    </source>
</evidence>
<keyword evidence="2" id="KW-1185">Reference proteome</keyword>
<dbReference type="Proteomes" id="UP000317894">
    <property type="component" value="Unassembled WGS sequence"/>
</dbReference>